<dbReference type="InterPro" id="IPR013332">
    <property type="entry name" value="KPR_N"/>
</dbReference>
<dbReference type="AlphaFoldDB" id="A0A151JL93"/>
<evidence type="ECO:0000256" key="3">
    <source>
        <dbReference type="ARBA" id="ARBA00013014"/>
    </source>
</evidence>
<dbReference type="InterPro" id="IPR003710">
    <property type="entry name" value="ApbA"/>
</dbReference>
<gene>
    <name evidence="13" type="ORF">AUQ44_05255</name>
</gene>
<comment type="function">
    <text evidence="10">Catalyzes the NADPH-dependent reduction of ketopantoate into pantoic acid.</text>
</comment>
<reference evidence="14" key="1">
    <citation type="submission" date="2015-12" db="EMBL/GenBank/DDBJ databases">
        <authorList>
            <person name="Tarr C.L."/>
            <person name="Gladney L.M."/>
        </authorList>
    </citation>
    <scope>NUCLEOTIDE SEQUENCE [LARGE SCALE GENOMIC DNA]</scope>
    <source>
        <strain evidence="14">2756-81</strain>
    </source>
</reference>
<dbReference type="NCBIfam" id="TIGR00745">
    <property type="entry name" value="apbA_panE"/>
    <property type="match status" value="1"/>
</dbReference>
<dbReference type="Pfam" id="PF02558">
    <property type="entry name" value="ApbA"/>
    <property type="match status" value="1"/>
</dbReference>
<evidence type="ECO:0000256" key="4">
    <source>
        <dbReference type="ARBA" id="ARBA00019465"/>
    </source>
</evidence>
<evidence type="ECO:0000256" key="2">
    <source>
        <dbReference type="ARBA" id="ARBA00007870"/>
    </source>
</evidence>
<evidence type="ECO:0000256" key="6">
    <source>
        <dbReference type="ARBA" id="ARBA00022857"/>
    </source>
</evidence>
<dbReference type="PANTHER" id="PTHR43765">
    <property type="entry name" value="2-DEHYDROPANTOATE 2-REDUCTASE-RELATED"/>
    <property type="match status" value="1"/>
</dbReference>
<keyword evidence="7 10" id="KW-0560">Oxidoreductase</keyword>
<evidence type="ECO:0000256" key="5">
    <source>
        <dbReference type="ARBA" id="ARBA00022655"/>
    </source>
</evidence>
<comment type="pathway">
    <text evidence="1 10">Cofactor biosynthesis; (R)-pantothenate biosynthesis; (R)-pantoate from 3-methyl-2-oxobutanoate: step 2/2.</text>
</comment>
<organism evidence="13 14">
    <name type="scientific">Vibrio cidicii</name>
    <dbReference type="NCBI Taxonomy" id="1763883"/>
    <lineage>
        <taxon>Bacteria</taxon>
        <taxon>Pseudomonadati</taxon>
        <taxon>Pseudomonadota</taxon>
        <taxon>Gammaproteobacteria</taxon>
        <taxon>Vibrionales</taxon>
        <taxon>Vibrionaceae</taxon>
        <taxon>Vibrio</taxon>
    </lineage>
</organism>
<dbReference type="NCBIfam" id="NF005087">
    <property type="entry name" value="PRK06522.1-1"/>
    <property type="match status" value="1"/>
</dbReference>
<evidence type="ECO:0000256" key="9">
    <source>
        <dbReference type="ARBA" id="ARBA00048793"/>
    </source>
</evidence>
<dbReference type="GO" id="GO:0015940">
    <property type="term" value="P:pantothenate biosynthetic process"/>
    <property type="evidence" value="ECO:0007669"/>
    <property type="project" value="UniProtKB-UniPathway"/>
</dbReference>
<dbReference type="Gene3D" id="3.40.50.720">
    <property type="entry name" value="NAD(P)-binding Rossmann-like Domain"/>
    <property type="match status" value="1"/>
</dbReference>
<evidence type="ECO:0000313" key="14">
    <source>
        <dbReference type="Proteomes" id="UP000075349"/>
    </source>
</evidence>
<dbReference type="Pfam" id="PF08546">
    <property type="entry name" value="ApbA_C"/>
    <property type="match status" value="1"/>
</dbReference>
<keyword evidence="5 10" id="KW-0566">Pantothenate biosynthesis</keyword>
<comment type="catalytic activity">
    <reaction evidence="9 10">
        <text>(R)-pantoate + NADP(+) = 2-dehydropantoate + NADPH + H(+)</text>
        <dbReference type="Rhea" id="RHEA:16233"/>
        <dbReference type="ChEBI" id="CHEBI:11561"/>
        <dbReference type="ChEBI" id="CHEBI:15378"/>
        <dbReference type="ChEBI" id="CHEBI:15980"/>
        <dbReference type="ChEBI" id="CHEBI:57783"/>
        <dbReference type="ChEBI" id="CHEBI:58349"/>
        <dbReference type="EC" id="1.1.1.169"/>
    </reaction>
</comment>
<comment type="similarity">
    <text evidence="2 10">Belongs to the ketopantoate reductase family.</text>
</comment>
<accession>A0A151JL93</accession>
<sequence>MVNIVILGPGAVGSLWALKLQQAGHKVALWARENAPTLSLQLDQGPLYSFANQSPQEIKHADLLLVTVKAWQVAEALAPLVDSLSSDSIIVLMHNGMGTAEQVAALLPANPLVIATTTHGAYKPSRQQVLHTGLGTTQLGGVNALGKQCAFLADVFDHALPAAHWNEQIEHALWTKLAINCAINPLTAIHQCKNGQLADARFAPMLSEVCAELAAVMQRERIASDHADLLRSVMQVVEATAENYSSMQQDIYYQRKSEIDFINGYLLRCAAKHHIETPHNQKLFEQIKQIEQSWTTS</sequence>
<dbReference type="GO" id="GO:0005737">
    <property type="term" value="C:cytoplasm"/>
    <property type="evidence" value="ECO:0007669"/>
    <property type="project" value="TreeGrafter"/>
</dbReference>
<dbReference type="EMBL" id="LOMK01000001">
    <property type="protein sequence ID" value="KYN26525.1"/>
    <property type="molecule type" value="Genomic_DNA"/>
</dbReference>
<feature type="domain" description="Ketopantoate reductase N-terminal" evidence="11">
    <location>
        <begin position="4"/>
        <end position="141"/>
    </location>
</feature>
<dbReference type="SUPFAM" id="SSF48179">
    <property type="entry name" value="6-phosphogluconate dehydrogenase C-terminal domain-like"/>
    <property type="match status" value="1"/>
</dbReference>
<dbReference type="UniPathway" id="UPA00028">
    <property type="reaction ID" value="UER00004"/>
</dbReference>
<dbReference type="InterPro" id="IPR036291">
    <property type="entry name" value="NAD(P)-bd_dom_sf"/>
</dbReference>
<evidence type="ECO:0000256" key="10">
    <source>
        <dbReference type="RuleBase" id="RU362068"/>
    </source>
</evidence>
<evidence type="ECO:0000259" key="12">
    <source>
        <dbReference type="Pfam" id="PF08546"/>
    </source>
</evidence>
<protein>
    <recommendedName>
        <fullName evidence="4 10">2-dehydropantoate 2-reductase</fullName>
        <ecNumber evidence="3 10">1.1.1.169</ecNumber>
    </recommendedName>
    <alternativeName>
        <fullName evidence="8 10">Ketopantoate reductase</fullName>
    </alternativeName>
</protein>
<dbReference type="InterPro" id="IPR050838">
    <property type="entry name" value="Ketopantoate_reductase"/>
</dbReference>
<dbReference type="InterPro" id="IPR008927">
    <property type="entry name" value="6-PGluconate_DH-like_C_sf"/>
</dbReference>
<dbReference type="GO" id="GO:0050661">
    <property type="term" value="F:NADP binding"/>
    <property type="evidence" value="ECO:0007669"/>
    <property type="project" value="TreeGrafter"/>
</dbReference>
<dbReference type="InterPro" id="IPR013328">
    <property type="entry name" value="6PGD_dom2"/>
</dbReference>
<evidence type="ECO:0000259" key="11">
    <source>
        <dbReference type="Pfam" id="PF02558"/>
    </source>
</evidence>
<proteinExistence type="inferred from homology"/>
<evidence type="ECO:0000256" key="1">
    <source>
        <dbReference type="ARBA" id="ARBA00004994"/>
    </source>
</evidence>
<dbReference type="GO" id="GO:0008677">
    <property type="term" value="F:2-dehydropantoate 2-reductase activity"/>
    <property type="evidence" value="ECO:0007669"/>
    <property type="project" value="UniProtKB-EC"/>
</dbReference>
<name>A0A151JL93_9VIBR</name>
<dbReference type="EC" id="1.1.1.169" evidence="3 10"/>
<evidence type="ECO:0000256" key="8">
    <source>
        <dbReference type="ARBA" id="ARBA00032024"/>
    </source>
</evidence>
<evidence type="ECO:0000313" key="13">
    <source>
        <dbReference type="EMBL" id="KYN26525.1"/>
    </source>
</evidence>
<dbReference type="SUPFAM" id="SSF51735">
    <property type="entry name" value="NAD(P)-binding Rossmann-fold domains"/>
    <property type="match status" value="1"/>
</dbReference>
<keyword evidence="6 10" id="KW-0521">NADP</keyword>
<evidence type="ECO:0000256" key="7">
    <source>
        <dbReference type="ARBA" id="ARBA00023002"/>
    </source>
</evidence>
<comment type="caution">
    <text evidence="13">The sequence shown here is derived from an EMBL/GenBank/DDBJ whole genome shotgun (WGS) entry which is preliminary data.</text>
</comment>
<dbReference type="InterPro" id="IPR013752">
    <property type="entry name" value="KPA_reductase"/>
</dbReference>
<feature type="domain" description="Ketopantoate reductase C-terminal" evidence="12">
    <location>
        <begin position="169"/>
        <end position="291"/>
    </location>
</feature>
<dbReference type="Proteomes" id="UP000075349">
    <property type="component" value="Unassembled WGS sequence"/>
</dbReference>
<dbReference type="Gene3D" id="1.10.1040.10">
    <property type="entry name" value="N-(1-d-carboxylethyl)-l-norvaline Dehydrogenase, domain 2"/>
    <property type="match status" value="1"/>
</dbReference>
<dbReference type="PANTHER" id="PTHR43765:SF2">
    <property type="entry name" value="2-DEHYDROPANTOATE 2-REDUCTASE"/>
    <property type="match status" value="1"/>
</dbReference>